<dbReference type="OrthoDB" id="8456465at2"/>
<evidence type="ECO:0000313" key="2">
    <source>
        <dbReference type="EMBL" id="GBL46465.1"/>
    </source>
</evidence>
<dbReference type="RefSeq" id="WP_124705251.1">
    <property type="nucleotide sequence ID" value="NZ_BGOW01000020.1"/>
</dbReference>
<feature type="domain" description="ORC1/DEAH AAA+ ATPase" evidence="1">
    <location>
        <begin position="130"/>
        <end position="232"/>
    </location>
</feature>
<accession>A0A401JFP5</accession>
<dbReference type="GO" id="GO:0006313">
    <property type="term" value="P:DNA transposition"/>
    <property type="evidence" value="ECO:0007669"/>
    <property type="project" value="InterPro"/>
</dbReference>
<sequence>MLSEIDDPIKQEIDLERWERLKNRMIDEISNGFTLERIANEAGPAFVAGHLEKWAANPEWWRDGSRGRIGDQSMADKIESVLETYFAGLDADRMEEKKRNPGRVETSVMQSVFKGFKMARRVPAMVDICVPAGAGKTQALDEYINRCRKEEGLDCPVWSVGLSEFGLTTRAVLSMIAANVDSQYRHDKSRNDFEIDFHIEEKTRGLGGILIIDEAQHLADAKLEHGIRIVNGLRRYVDKGLFGIALLNNGEVYRRISGGKHDQLLSRMKEWRVEVKSVTEHDIDLVMAAWGVSGKEEREWCVERGTGPGQLRAMVSGFKRSLLDFDVIDISTLRGW</sequence>
<evidence type="ECO:0000259" key="1">
    <source>
        <dbReference type="Pfam" id="PF13401"/>
    </source>
</evidence>
<organism evidence="2 3">
    <name type="scientific">Sulfuriferula multivorans</name>
    <dbReference type="NCBI Taxonomy" id="1559896"/>
    <lineage>
        <taxon>Bacteria</taxon>
        <taxon>Pseudomonadati</taxon>
        <taxon>Pseudomonadota</taxon>
        <taxon>Betaproteobacteria</taxon>
        <taxon>Nitrosomonadales</taxon>
        <taxon>Sulfuricellaceae</taxon>
        <taxon>Sulfuriferula</taxon>
    </lineage>
</organism>
<comment type="caution">
    <text evidence="2">The sequence shown here is derived from an EMBL/GenBank/DDBJ whole genome shotgun (WGS) entry which is preliminary data.</text>
</comment>
<dbReference type="Proteomes" id="UP000286806">
    <property type="component" value="Unassembled WGS sequence"/>
</dbReference>
<dbReference type="InterPro" id="IPR036733">
    <property type="entry name" value="B_transposit_C_sf"/>
</dbReference>
<dbReference type="GO" id="GO:0003677">
    <property type="term" value="F:DNA binding"/>
    <property type="evidence" value="ECO:0007669"/>
    <property type="project" value="InterPro"/>
</dbReference>
<dbReference type="Pfam" id="PF13401">
    <property type="entry name" value="AAA_22"/>
    <property type="match status" value="1"/>
</dbReference>
<proteinExistence type="predicted"/>
<dbReference type="GO" id="GO:0016887">
    <property type="term" value="F:ATP hydrolysis activity"/>
    <property type="evidence" value="ECO:0007669"/>
    <property type="project" value="InterPro"/>
</dbReference>
<dbReference type="Gene3D" id="1.10.1180.10">
    <property type="entry name" value="B transposition protein, C-terminal domain"/>
    <property type="match status" value="1"/>
</dbReference>
<evidence type="ECO:0000313" key="3">
    <source>
        <dbReference type="Proteomes" id="UP000286806"/>
    </source>
</evidence>
<dbReference type="SUPFAM" id="SSF52540">
    <property type="entry name" value="P-loop containing nucleoside triphosphate hydrolases"/>
    <property type="match status" value="1"/>
</dbReference>
<reference evidence="2 3" key="1">
    <citation type="journal article" date="2019" name="Front. Microbiol.">
        <title>Genomes of Neutrophilic Sulfur-Oxidizing Chemolithoautotrophs Representing 9 Proteobacterial Species From 8 Genera.</title>
        <authorList>
            <person name="Watanabe T."/>
            <person name="Kojima H."/>
            <person name="Umezawa K."/>
            <person name="Hori C."/>
            <person name="Takasuka T.E."/>
            <person name="Kato Y."/>
            <person name="Fukui M."/>
        </authorList>
    </citation>
    <scope>NUCLEOTIDE SEQUENCE [LARGE SCALE GENOMIC DNA]</scope>
    <source>
        <strain evidence="2 3">TTN</strain>
    </source>
</reference>
<dbReference type="EMBL" id="BGOW01000020">
    <property type="protein sequence ID" value="GBL46465.1"/>
    <property type="molecule type" value="Genomic_DNA"/>
</dbReference>
<keyword evidence="3" id="KW-1185">Reference proteome</keyword>
<dbReference type="InterPro" id="IPR049945">
    <property type="entry name" value="AAA_22"/>
</dbReference>
<gene>
    <name evidence="2" type="ORF">SFMTTN_2279</name>
</gene>
<protein>
    <submittedName>
        <fullName evidence="2">DNA transposition protein #protein B</fullName>
    </submittedName>
</protein>
<name>A0A401JFP5_9PROT</name>
<dbReference type="InterPro" id="IPR027417">
    <property type="entry name" value="P-loop_NTPase"/>
</dbReference>
<dbReference type="AlphaFoldDB" id="A0A401JFP5"/>